<dbReference type="AlphaFoldDB" id="A0A7W7HM91"/>
<dbReference type="NCBIfam" id="TIGR02243">
    <property type="entry name" value="putative baseplate assembly protein"/>
    <property type="match status" value="1"/>
</dbReference>
<dbReference type="RefSeq" id="WP_188124855.1">
    <property type="nucleotide sequence ID" value="NZ_BOMP01000099.1"/>
</dbReference>
<accession>A0A7W7HM91</accession>
<evidence type="ECO:0000313" key="1">
    <source>
        <dbReference type="EMBL" id="GIE43022.1"/>
    </source>
</evidence>
<reference evidence="2 3" key="1">
    <citation type="submission" date="2020-08" db="EMBL/GenBank/DDBJ databases">
        <title>Sequencing the genomes of 1000 actinobacteria strains.</title>
        <authorList>
            <person name="Klenk H.-P."/>
        </authorList>
    </citation>
    <scope>NUCLEOTIDE SEQUENCE [LARGE SCALE GENOMIC DNA]</scope>
    <source>
        <strain evidence="2 3">DSM 43150</strain>
    </source>
</reference>
<dbReference type="Proteomes" id="UP000631312">
    <property type="component" value="Unassembled WGS sequence"/>
</dbReference>
<evidence type="ECO:0000313" key="2">
    <source>
        <dbReference type="EMBL" id="MBB4753118.1"/>
    </source>
</evidence>
<keyword evidence="4" id="KW-1185">Reference proteome</keyword>
<dbReference type="EMBL" id="JACHNC010000001">
    <property type="protein sequence ID" value="MBB4753118.1"/>
    <property type="molecule type" value="Genomic_DNA"/>
</dbReference>
<proteinExistence type="predicted"/>
<dbReference type="Proteomes" id="UP000590511">
    <property type="component" value="Unassembled WGS sequence"/>
</dbReference>
<evidence type="ECO:0000313" key="4">
    <source>
        <dbReference type="Proteomes" id="UP000631312"/>
    </source>
</evidence>
<organism evidence="2 3">
    <name type="scientific">Actinoplanes lobatus</name>
    <dbReference type="NCBI Taxonomy" id="113568"/>
    <lineage>
        <taxon>Bacteria</taxon>
        <taxon>Bacillati</taxon>
        <taxon>Actinomycetota</taxon>
        <taxon>Actinomycetes</taxon>
        <taxon>Micromonosporales</taxon>
        <taxon>Micromonosporaceae</taxon>
        <taxon>Actinoplanes</taxon>
    </lineage>
</organism>
<protein>
    <submittedName>
        <fullName evidence="1 2">Baseplate assembly protein</fullName>
    </submittedName>
</protein>
<gene>
    <name evidence="1" type="ORF">Alo02nite_59200</name>
    <name evidence="2" type="ORF">BJ964_007279</name>
</gene>
<comment type="caution">
    <text evidence="2">The sequence shown here is derived from an EMBL/GenBank/DDBJ whole genome shotgun (WGS) entry which is preliminary data.</text>
</comment>
<reference evidence="1 4" key="2">
    <citation type="submission" date="2021-01" db="EMBL/GenBank/DDBJ databases">
        <title>Whole genome shotgun sequence of Actinoplanes lobatus NBRC 12513.</title>
        <authorList>
            <person name="Komaki H."/>
            <person name="Tamura T."/>
        </authorList>
    </citation>
    <scope>NUCLEOTIDE SEQUENCE [LARGE SCALE GENOMIC DNA]</scope>
    <source>
        <strain evidence="1 4">NBRC 12513</strain>
    </source>
</reference>
<evidence type="ECO:0000313" key="3">
    <source>
        <dbReference type="Proteomes" id="UP000590511"/>
    </source>
</evidence>
<name>A0A7W7HM91_9ACTN</name>
<sequence>MVIRLPLPDLDDLRWQTLVDEGRALIPAYAADWTDHNPADPGITLLELFAYLAELDLFTLNRIGPGQLRKLLALAGVAPEPPRPARVVAELTLRAGAAARELPEGTGLAGHDPFGATVPFRTRHPVTVQPGRLATVLTGDLVDVTGRRPMAIFGNDPGEGSAVHLGLDLPGSLPAGSRLSFGVVPADPVEAPPGDRRHHSVRLVWEQLTAGGIWAAVPAEDTTRAFTAEGRVTLRLPWTLTPRGLPDRPGEQLGWLRARIARGRHDVTPALLGLAYNGVEAVQSVPLEATYRGTGGPGQRIALSGGRLVAQTLRVTGDGHQWRIVPDFAASRRADAHACADPAGAVVTFGDGEHGRVPSEGSALLVAVEVTAAERGNLGAGAVTVVTDDADVTARNVTPAVGGRAAQTIDEAAAAARRERAAPNRAVTLDDHVALALATPGAQPVRAQAFANRHPAFGCLTAPGVVTVVVLPSLPRERPAPTAGLLRAVRAHLETRRIVGTRIEVAAPTFTQVSVRATVTARADVPGDGLPRSVSTALDAFFDPLTGGPDGAGWPFGRDVYRAEILAVVDRVPGVAHVLALELVSQGATCGDVCVGPTGLVASGPHEIDVR</sequence>
<dbReference type="InterPro" id="IPR011749">
    <property type="entry name" value="CHP02243"/>
</dbReference>
<dbReference type="EMBL" id="BOMP01000099">
    <property type="protein sequence ID" value="GIE43022.1"/>
    <property type="molecule type" value="Genomic_DNA"/>
</dbReference>